<dbReference type="OrthoDB" id="9893545at2759"/>
<dbReference type="GO" id="GO:0002753">
    <property type="term" value="P:cytoplasmic pattern recognition receptor signaling pathway"/>
    <property type="evidence" value="ECO:0007669"/>
    <property type="project" value="TreeGrafter"/>
</dbReference>
<accession>A0A1S3FTB1</accession>
<reference evidence="10 11" key="1">
    <citation type="submission" date="2025-04" db="UniProtKB">
        <authorList>
            <consortium name="RefSeq"/>
        </authorList>
    </citation>
    <scope>IDENTIFICATION</scope>
    <source>
        <tissue evidence="10 11">Kidney</tissue>
    </source>
</reference>
<dbReference type="PANTHER" id="PTHR31266:SF2">
    <property type="entry name" value="TRAF-INTERACTING PROTEIN WITH FHA DOMAIN-CONTAINING PROTEIN A"/>
    <property type="match status" value="1"/>
</dbReference>
<sequence>MSNFEDADTEETLTCLRMTVYHPGQNGGIFKSIKFYNREKLPSSQVVKVGRNSSICQYTFLDRQVSRVQFSLQVFKQFNSSILSFEIKNMSRRTSLMVDSQELGYLNKIDLPYRCMVRFGEYQFLLEKEDGESVDYFETQFILSPRPLLQENNWPTQNPIPEDGSYSSFSMQSASPTEMDENELWIQA</sequence>
<proteinExistence type="inferred from homology"/>
<comment type="similarity">
    <text evidence="5">Belongs to the TIFA family.</text>
</comment>
<evidence type="ECO:0000256" key="6">
    <source>
        <dbReference type="ARBA" id="ARBA00040160"/>
    </source>
</evidence>
<evidence type="ECO:0000313" key="12">
    <source>
        <dbReference type="RefSeq" id="XP_012879264.1"/>
    </source>
</evidence>
<dbReference type="GO" id="GO:0005737">
    <property type="term" value="C:cytoplasm"/>
    <property type="evidence" value="ECO:0007669"/>
    <property type="project" value="UniProtKB-SubCell"/>
</dbReference>
<evidence type="ECO:0000313" key="9">
    <source>
        <dbReference type="Proteomes" id="UP000081671"/>
    </source>
</evidence>
<dbReference type="PANTHER" id="PTHR31266">
    <property type="entry name" value="TRAF-INTERACTING PROTEIN WITH FHA DOMAIN-CONTAINING PROTEIN A FAMILY MEMBER"/>
    <property type="match status" value="1"/>
</dbReference>
<keyword evidence="4" id="KW-0391">Immunity</keyword>
<organism evidence="9 12">
    <name type="scientific">Dipodomys ordii</name>
    <name type="common">Ord's kangaroo rat</name>
    <dbReference type="NCBI Taxonomy" id="10020"/>
    <lineage>
        <taxon>Eukaryota</taxon>
        <taxon>Metazoa</taxon>
        <taxon>Chordata</taxon>
        <taxon>Craniata</taxon>
        <taxon>Vertebrata</taxon>
        <taxon>Euteleostomi</taxon>
        <taxon>Mammalia</taxon>
        <taxon>Eutheria</taxon>
        <taxon>Euarchontoglires</taxon>
        <taxon>Glires</taxon>
        <taxon>Rodentia</taxon>
        <taxon>Castorimorpha</taxon>
        <taxon>Heteromyidae</taxon>
        <taxon>Dipodomyinae</taxon>
        <taxon>Dipodomys</taxon>
    </lineage>
</organism>
<dbReference type="InterPro" id="IPR000253">
    <property type="entry name" value="FHA_dom"/>
</dbReference>
<name>A0A1S3FTB1_DIPOR</name>
<protein>
    <recommendedName>
        <fullName evidence="6">TRAF-interacting protein with FHA domain-containing protein A</fullName>
    </recommendedName>
</protein>
<evidence type="ECO:0000256" key="5">
    <source>
        <dbReference type="ARBA" id="ARBA00038199"/>
    </source>
</evidence>
<keyword evidence="2" id="KW-0963">Cytoplasm</keyword>
<dbReference type="AlphaFoldDB" id="A0A1S3FTB1"/>
<evidence type="ECO:0000256" key="1">
    <source>
        <dbReference type="ARBA" id="ARBA00004496"/>
    </source>
</evidence>
<evidence type="ECO:0000256" key="2">
    <source>
        <dbReference type="ARBA" id="ARBA00022490"/>
    </source>
</evidence>
<evidence type="ECO:0000256" key="3">
    <source>
        <dbReference type="ARBA" id="ARBA00022588"/>
    </source>
</evidence>
<gene>
    <name evidence="10 11 12" type="primary">Tifa</name>
</gene>
<dbReference type="STRING" id="10020.ENSDORP00000020773"/>
<dbReference type="RefSeq" id="XP_012879264.1">
    <property type="nucleotide sequence ID" value="XM_013023810.1"/>
</dbReference>
<dbReference type="InterPro" id="IPR008984">
    <property type="entry name" value="SMAD_FHA_dom_sf"/>
</dbReference>
<feature type="region of interest" description="Disordered" evidence="7">
    <location>
        <begin position="152"/>
        <end position="182"/>
    </location>
</feature>
<dbReference type="PROSITE" id="PS50006">
    <property type="entry name" value="FHA_DOMAIN"/>
    <property type="match status" value="1"/>
</dbReference>
<evidence type="ECO:0000259" key="8">
    <source>
        <dbReference type="PROSITE" id="PS50006"/>
    </source>
</evidence>
<evidence type="ECO:0000313" key="11">
    <source>
        <dbReference type="RefSeq" id="XP_012879263.1"/>
    </source>
</evidence>
<feature type="compositionally biased region" description="Polar residues" evidence="7">
    <location>
        <begin position="152"/>
        <end position="176"/>
    </location>
</feature>
<dbReference type="CDD" id="cd22714">
    <property type="entry name" value="FHA_TIFA"/>
    <property type="match status" value="1"/>
</dbReference>
<dbReference type="CTD" id="92610"/>
<keyword evidence="9" id="KW-1185">Reference proteome</keyword>
<dbReference type="Proteomes" id="UP000081671">
    <property type="component" value="Unplaced"/>
</dbReference>
<dbReference type="GO" id="GO:0045087">
    <property type="term" value="P:innate immune response"/>
    <property type="evidence" value="ECO:0007669"/>
    <property type="project" value="UniProtKB-KW"/>
</dbReference>
<dbReference type="RefSeq" id="XP_012879262.1">
    <property type="nucleotide sequence ID" value="XM_013023808.1"/>
</dbReference>
<dbReference type="SUPFAM" id="SSF49879">
    <property type="entry name" value="SMAD/FHA domain"/>
    <property type="match status" value="1"/>
</dbReference>
<feature type="domain" description="FHA" evidence="8">
    <location>
        <begin position="47"/>
        <end position="103"/>
    </location>
</feature>
<dbReference type="InterPro" id="IPR033621">
    <property type="entry name" value="TIFA"/>
</dbReference>
<comment type="subcellular location">
    <subcellularLocation>
        <location evidence="1">Cytoplasm</location>
    </subcellularLocation>
</comment>
<dbReference type="RefSeq" id="XP_012879263.1">
    <property type="nucleotide sequence ID" value="XM_013023809.1"/>
</dbReference>
<keyword evidence="3" id="KW-0399">Innate immunity</keyword>
<evidence type="ECO:0000313" key="10">
    <source>
        <dbReference type="RefSeq" id="XP_012879262.1"/>
    </source>
</evidence>
<dbReference type="GO" id="GO:0043123">
    <property type="term" value="P:positive regulation of canonical NF-kappaB signal transduction"/>
    <property type="evidence" value="ECO:0007669"/>
    <property type="project" value="InterPro"/>
</dbReference>
<dbReference type="GeneID" id="105991215"/>
<dbReference type="Pfam" id="PF00498">
    <property type="entry name" value="FHA"/>
    <property type="match status" value="1"/>
</dbReference>
<evidence type="ECO:0000256" key="4">
    <source>
        <dbReference type="ARBA" id="ARBA00022859"/>
    </source>
</evidence>
<evidence type="ECO:0000256" key="7">
    <source>
        <dbReference type="SAM" id="MobiDB-lite"/>
    </source>
</evidence>